<evidence type="ECO:0000313" key="14">
    <source>
        <dbReference type="EMBL" id="ABJ11306.1"/>
    </source>
</evidence>
<evidence type="ECO:0000256" key="2">
    <source>
        <dbReference type="ARBA" id="ARBA00008064"/>
    </source>
</evidence>
<evidence type="ECO:0000256" key="4">
    <source>
        <dbReference type="ARBA" id="ARBA00022452"/>
    </source>
</evidence>
<dbReference type="FunFam" id="2.60.40.3110:FF:000001">
    <property type="entry name" value="Putative fimbrial outer membrane usher"/>
    <property type="match status" value="1"/>
</dbReference>
<sequence length="872" mass="94773">MTYRHERRCRTGTALMAGGMALAASAFGHAQPGYEFDDRLLLGSSLGGGDLSRFNQDGRIDPGRYHVDVYLNERFASRSEVSFRANPASGAVEPCLDEDFLRQRLGAKPGDDPRKSGDGRHCAFLGARLPGSRFSLDVARLRLDLSVPQALLDLKPRGYVSPEEWDAGDSMGFVNYDTNLYRSEYRGGESGRSDYAYVGLNSGINLGLWRLRHQSNYTYSRYNGQARRKWNGIRTYAQRALPAWRSELTAGESYTAGNLLGSIGYRGLSLATDDRMLPESLRRYAPQVRGTAATAARVVISQNGRKIREVNVAPGPFVIDDLYDSAYAGDLDVQVFEADGSVSSFSVPFASVPESMRPGLSRYSFTLGQARQYGDGDDLFADFTYQRGMSNALTANLGLRVADDYLAMLGGGVLATRFGAFGLNSTYSSARVEDGARKQGWRIGLDYSRTFQPTGTTLTLAGYRYSTEGYRELGDVLGSRDALRHGDTWDSGSYKQRNQFNLLVSQALGGYGNLYLSGSSSDFYDGKSRDTQLQFGYSNTWGQLSYNLAWSRQTTTYYQEQGDQDPGVELLRRDRRSGQRNDTLTLSVSMPLGSSSRAPTLSAMATRRSGDSRGGSLQTGLNGTLGDERTWSYALSANRDSEVADTTWNGTLQKQAALATVNAGYAQGDRYRQYSGGIRGALVAHRDGLTLGPSVGDTFALVEAKGASGAAIRGGQGARIDGNGYALAPSLSPYRYNPISLDPVGIDPDAELLETERKVAPYAGASVRVTFRTLTGHPLLIQARREDGSVLPLGAVVVDDGGAAIGMVGQGGQVYARAENQRGRLLVQWGTARQERCELPYDLAGAPRDQVLIRLRGTCRAAAIDSNPETAR</sequence>
<comment type="subcellular location">
    <subcellularLocation>
        <location evidence="1 9">Cell outer membrane</location>
        <topology evidence="1 9">Multi-pass membrane protein</topology>
    </subcellularLocation>
</comment>
<dbReference type="InterPro" id="IPR000015">
    <property type="entry name" value="Fimb_usher"/>
</dbReference>
<evidence type="ECO:0000256" key="8">
    <source>
        <dbReference type="ARBA" id="ARBA00023237"/>
    </source>
</evidence>
<dbReference type="Pfam" id="PF13954">
    <property type="entry name" value="PapC_N"/>
    <property type="match status" value="1"/>
</dbReference>
<evidence type="ECO:0000256" key="10">
    <source>
        <dbReference type="SAM" id="MobiDB-lite"/>
    </source>
</evidence>
<dbReference type="AlphaFoldDB" id="A0A0H2ZAR4"/>
<dbReference type="Pfam" id="PF13953">
    <property type="entry name" value="PapC_C"/>
    <property type="match status" value="1"/>
</dbReference>
<keyword evidence="3 9" id="KW-0813">Transport</keyword>
<dbReference type="InterPro" id="IPR037224">
    <property type="entry name" value="PapC_N_sf"/>
</dbReference>
<name>A0A0H2ZAR4_PSEAB</name>
<evidence type="ECO:0000256" key="7">
    <source>
        <dbReference type="ARBA" id="ARBA00023136"/>
    </source>
</evidence>
<dbReference type="InterPro" id="IPR043142">
    <property type="entry name" value="PapC-like_C_sf"/>
</dbReference>
<keyword evidence="4" id="KW-1134">Transmembrane beta strand</keyword>
<dbReference type="SUPFAM" id="SSF141729">
    <property type="entry name" value="FimD N-terminal domain-like"/>
    <property type="match status" value="1"/>
</dbReference>
<comment type="similarity">
    <text evidence="2 9">Belongs to the fimbrial export usher family.</text>
</comment>
<dbReference type="PANTHER" id="PTHR30451">
    <property type="entry name" value="OUTER MEMBRANE USHER PROTEIN"/>
    <property type="match status" value="1"/>
</dbReference>
<dbReference type="Gene3D" id="2.60.40.2610">
    <property type="entry name" value="Outer membrane usher protein FimD, plug domain"/>
    <property type="match status" value="1"/>
</dbReference>
<feature type="signal peptide" evidence="11">
    <location>
        <begin position="1"/>
        <end position="30"/>
    </location>
</feature>
<dbReference type="InterPro" id="IPR018030">
    <property type="entry name" value="Fimbrial_membr_usher_CS"/>
</dbReference>
<evidence type="ECO:0000259" key="12">
    <source>
        <dbReference type="Pfam" id="PF13953"/>
    </source>
</evidence>
<feature type="domain" description="PapC-like C-terminal" evidence="12">
    <location>
        <begin position="780"/>
        <end position="843"/>
    </location>
</feature>
<keyword evidence="9" id="KW-1029">Fimbrium biogenesis</keyword>
<keyword evidence="6 11" id="KW-0732">Signal</keyword>
<dbReference type="Pfam" id="PF00577">
    <property type="entry name" value="Usher"/>
    <property type="match status" value="1"/>
</dbReference>
<reference evidence="14 15" key="1">
    <citation type="journal article" date="2006" name="Genome Biol.">
        <title>Genomic analysis reveals that Pseudomonas aeruginosa virulence is combinatorial.</title>
        <authorList>
            <person name="Lee D.G."/>
            <person name="Urbach J.M."/>
            <person name="Wu G."/>
            <person name="Liberati N.T."/>
            <person name="Feinbaum R.L."/>
            <person name="Miyata S."/>
            <person name="Diggins L.T."/>
            <person name="He J."/>
            <person name="Saucier M."/>
            <person name="Deziel E."/>
            <person name="Friedman L."/>
            <person name="Li L."/>
            <person name="Grills G."/>
            <person name="Montgomery K."/>
            <person name="Kucherlapati R."/>
            <person name="Rahme L.G."/>
            <person name="Ausubel F.M."/>
        </authorList>
    </citation>
    <scope>NUCLEOTIDE SEQUENCE [LARGE SCALE GENOMIC DNA]</scope>
    <source>
        <strain evidence="14 15">UCBPP-PA14</strain>
    </source>
</reference>
<evidence type="ECO:0000256" key="3">
    <source>
        <dbReference type="ARBA" id="ARBA00022448"/>
    </source>
</evidence>
<dbReference type="HOGENOM" id="CLU_009120_1_0_6"/>
<dbReference type="Gene3D" id="3.10.20.410">
    <property type="match status" value="1"/>
</dbReference>
<proteinExistence type="inferred from homology"/>
<feature type="compositionally biased region" description="Polar residues" evidence="10">
    <location>
        <begin position="580"/>
        <end position="599"/>
    </location>
</feature>
<evidence type="ECO:0000259" key="13">
    <source>
        <dbReference type="Pfam" id="PF13954"/>
    </source>
</evidence>
<evidence type="ECO:0000256" key="11">
    <source>
        <dbReference type="SAM" id="SignalP"/>
    </source>
</evidence>
<dbReference type="EMBL" id="CP000438">
    <property type="protein sequence ID" value="ABJ11306.1"/>
    <property type="molecule type" value="Genomic_DNA"/>
</dbReference>
<keyword evidence="7 9" id="KW-0472">Membrane</keyword>
<evidence type="ECO:0000256" key="6">
    <source>
        <dbReference type="ARBA" id="ARBA00022729"/>
    </source>
</evidence>
<dbReference type="RefSeq" id="WP_003139580.1">
    <property type="nucleotide sequence ID" value="NC_008463.1"/>
</dbReference>
<feature type="region of interest" description="Disordered" evidence="10">
    <location>
        <begin position="574"/>
        <end position="600"/>
    </location>
</feature>
<dbReference type="Gene3D" id="2.60.40.2070">
    <property type="match status" value="1"/>
</dbReference>
<feature type="domain" description="PapC N-terminal" evidence="13">
    <location>
        <begin position="35"/>
        <end position="179"/>
    </location>
</feature>
<keyword evidence="5 9" id="KW-0812">Transmembrane</keyword>
<dbReference type="InterPro" id="IPR025949">
    <property type="entry name" value="PapC-like_C"/>
</dbReference>
<dbReference type="GO" id="GO:0009297">
    <property type="term" value="P:pilus assembly"/>
    <property type="evidence" value="ECO:0007669"/>
    <property type="project" value="InterPro"/>
</dbReference>
<dbReference type="PANTHER" id="PTHR30451:SF20">
    <property type="entry name" value="FIMBRIAE USHER"/>
    <property type="match status" value="1"/>
</dbReference>
<organism evidence="14 15">
    <name type="scientific">Pseudomonas aeruginosa (strain UCBPP-PA14)</name>
    <dbReference type="NCBI Taxonomy" id="208963"/>
    <lineage>
        <taxon>Bacteria</taxon>
        <taxon>Pseudomonadati</taxon>
        <taxon>Pseudomonadota</taxon>
        <taxon>Gammaproteobacteria</taxon>
        <taxon>Pseudomonadales</taxon>
        <taxon>Pseudomonadaceae</taxon>
        <taxon>Pseudomonas</taxon>
    </lineage>
</organism>
<gene>
    <name evidence="14" type="primary">cupA3</name>
    <name evidence="14" type="ordered locus">PA14_37030</name>
</gene>
<evidence type="ECO:0000313" key="15">
    <source>
        <dbReference type="Proteomes" id="UP000000653"/>
    </source>
</evidence>
<dbReference type="GO" id="GO:0009279">
    <property type="term" value="C:cell outer membrane"/>
    <property type="evidence" value="ECO:0007669"/>
    <property type="project" value="UniProtKB-SubCell"/>
</dbReference>
<dbReference type="Gene3D" id="2.60.40.3110">
    <property type="match status" value="1"/>
</dbReference>
<keyword evidence="8 9" id="KW-0998">Cell outer membrane</keyword>
<dbReference type="KEGG" id="pau:PA14_37030"/>
<dbReference type="PROSITE" id="PS01151">
    <property type="entry name" value="FIMBRIAL_USHER"/>
    <property type="match status" value="1"/>
</dbReference>
<dbReference type="BioCyc" id="PAER208963:G1G74-3114-MONOMER"/>
<dbReference type="FunFam" id="2.60.40.2610:FF:000001">
    <property type="entry name" value="Outer membrane fimbrial usher protein"/>
    <property type="match status" value="1"/>
</dbReference>
<evidence type="ECO:0000256" key="1">
    <source>
        <dbReference type="ARBA" id="ARBA00004571"/>
    </source>
</evidence>
<evidence type="ECO:0000256" key="9">
    <source>
        <dbReference type="RuleBase" id="RU003884"/>
    </source>
</evidence>
<dbReference type="GO" id="GO:0015473">
    <property type="term" value="F:fimbrial usher porin activity"/>
    <property type="evidence" value="ECO:0007669"/>
    <property type="project" value="InterPro"/>
</dbReference>
<accession>A0A0H2ZAR4</accession>
<dbReference type="InterPro" id="IPR042186">
    <property type="entry name" value="FimD_plug_dom"/>
</dbReference>
<dbReference type="Proteomes" id="UP000000653">
    <property type="component" value="Chromosome"/>
</dbReference>
<protein>
    <submittedName>
        <fullName evidence="14">Usher</fullName>
    </submittedName>
</protein>
<dbReference type="InterPro" id="IPR025885">
    <property type="entry name" value="PapC_N"/>
</dbReference>
<feature type="chain" id="PRO_5030007544" evidence="11">
    <location>
        <begin position="31"/>
        <end position="872"/>
    </location>
</feature>
<evidence type="ECO:0000256" key="5">
    <source>
        <dbReference type="ARBA" id="ARBA00022692"/>
    </source>
</evidence>